<evidence type="ECO:0000313" key="2">
    <source>
        <dbReference type="EMBL" id="OTA00718.1"/>
    </source>
</evidence>
<evidence type="ECO:0000313" key="3">
    <source>
        <dbReference type="Proteomes" id="UP000219286"/>
    </source>
</evidence>
<dbReference type="EMBL" id="LFMI01000139">
    <property type="protein sequence ID" value="OTA00718.1"/>
    <property type="molecule type" value="Genomic_DNA"/>
</dbReference>
<sequence>MLGDNDNENYRHAGIARVEIINDAPTVTQRLGEHGWWWDCSTMAKYGDIAAYRDVHSDYIYVWGHPPKTVTEWPATEYVYQARVKAKDAFELDRYEYWWGRRKGWRREVLKGSEHDPESAVMWGVGQGQVVFNGPKVALRTADKVEGPWSEDREIYTAEPIAGGFVYAGVAYPFLDETGRTLTIAFTNNNHIQVIRVTFG</sequence>
<protein>
    <recommendedName>
        <fullName evidence="1">DUF4185 domain-containing protein</fullName>
    </recommendedName>
</protein>
<gene>
    <name evidence="2" type="ORF">A9Z42_0009920</name>
</gene>
<dbReference type="OrthoDB" id="2583188at2759"/>
<dbReference type="Pfam" id="PF13810">
    <property type="entry name" value="DUF4185"/>
    <property type="match status" value="1"/>
</dbReference>
<dbReference type="Proteomes" id="UP000219286">
    <property type="component" value="Unassembled WGS sequence"/>
</dbReference>
<dbReference type="AlphaFoldDB" id="A0A2H2Z265"/>
<comment type="caution">
    <text evidence="2">The sequence shown here is derived from an EMBL/GenBank/DDBJ whole genome shotgun (WGS) entry which is preliminary data.</text>
</comment>
<proteinExistence type="predicted"/>
<evidence type="ECO:0000259" key="1">
    <source>
        <dbReference type="Pfam" id="PF13810"/>
    </source>
</evidence>
<dbReference type="InterPro" id="IPR025442">
    <property type="entry name" value="DUF4185"/>
</dbReference>
<organism evidence="2 3">
    <name type="scientific">Trichoderma parareesei</name>
    <name type="common">Filamentous fungus</name>
    <dbReference type="NCBI Taxonomy" id="858221"/>
    <lineage>
        <taxon>Eukaryota</taxon>
        <taxon>Fungi</taxon>
        <taxon>Dikarya</taxon>
        <taxon>Ascomycota</taxon>
        <taxon>Pezizomycotina</taxon>
        <taxon>Sordariomycetes</taxon>
        <taxon>Hypocreomycetidae</taxon>
        <taxon>Hypocreales</taxon>
        <taxon>Hypocreaceae</taxon>
        <taxon>Trichoderma</taxon>
    </lineage>
</organism>
<keyword evidence="3" id="KW-1185">Reference proteome</keyword>
<feature type="domain" description="DUF4185" evidence="1">
    <location>
        <begin position="49"/>
        <end position="194"/>
    </location>
</feature>
<accession>A0A2H2Z265</accession>
<name>A0A2H2Z265_TRIPA</name>
<reference evidence="2 3" key="1">
    <citation type="journal article" date="2015" name="Genome Announc.">
        <title>Genome sequence and annotation of Trichoderma parareesei, the ancestor of the cellulase producer Trichoderma reesei.</title>
        <authorList>
            <person name="Yang D."/>
            <person name="Pomraning K."/>
            <person name="Kopchinskiy A."/>
            <person name="Karimi Aghcheh R."/>
            <person name="Atanasova L."/>
            <person name="Chenthamara K."/>
            <person name="Baker S.E."/>
            <person name="Zhang R."/>
            <person name="Shen Q."/>
            <person name="Freitag M."/>
            <person name="Kubicek C.P."/>
            <person name="Druzhinina I.S."/>
        </authorList>
    </citation>
    <scope>NUCLEOTIDE SEQUENCE [LARGE SCALE GENOMIC DNA]</scope>
    <source>
        <strain evidence="2 3">CBS 125925</strain>
    </source>
</reference>